<reference evidence="1" key="1">
    <citation type="submission" date="2018-01" db="EMBL/GenBank/DDBJ databases">
        <title>An insight into the sialome of Amazonian anophelines.</title>
        <authorList>
            <person name="Ribeiro J.M."/>
            <person name="Scarpassa V."/>
            <person name="Calvo E."/>
        </authorList>
    </citation>
    <scope>NUCLEOTIDE SEQUENCE</scope>
    <source>
        <tissue evidence="1">Salivary glands</tissue>
    </source>
</reference>
<name>A0A2M4CAG2_9DIPT</name>
<accession>A0A2M4CAG2</accession>
<sequence>MASHASSHSSVPLSLATLHGSSALRLLQAHVTFTFFVQSSGFGQAPGWQTDEQRWPHGRFLIHFWPQLITALRRSRISSVAPSTGG</sequence>
<dbReference type="AlphaFoldDB" id="A0A2M4CAG2"/>
<dbReference type="EMBL" id="GGFJ01013163">
    <property type="protein sequence ID" value="MBW62304.1"/>
    <property type="molecule type" value="Transcribed_RNA"/>
</dbReference>
<proteinExistence type="predicted"/>
<evidence type="ECO:0000313" key="1">
    <source>
        <dbReference type="EMBL" id="MBW62304.1"/>
    </source>
</evidence>
<organism evidence="1">
    <name type="scientific">Anopheles marajoara</name>
    <dbReference type="NCBI Taxonomy" id="58244"/>
    <lineage>
        <taxon>Eukaryota</taxon>
        <taxon>Metazoa</taxon>
        <taxon>Ecdysozoa</taxon>
        <taxon>Arthropoda</taxon>
        <taxon>Hexapoda</taxon>
        <taxon>Insecta</taxon>
        <taxon>Pterygota</taxon>
        <taxon>Neoptera</taxon>
        <taxon>Endopterygota</taxon>
        <taxon>Diptera</taxon>
        <taxon>Nematocera</taxon>
        <taxon>Culicoidea</taxon>
        <taxon>Culicidae</taxon>
        <taxon>Anophelinae</taxon>
        <taxon>Anopheles</taxon>
    </lineage>
</organism>
<protein>
    <submittedName>
        <fullName evidence="1">Putative secreted protein</fullName>
    </submittedName>
</protein>